<evidence type="ECO:0000313" key="4">
    <source>
        <dbReference type="Proteomes" id="UP001190700"/>
    </source>
</evidence>
<dbReference type="InterPro" id="IPR014710">
    <property type="entry name" value="RmlC-like_jellyroll"/>
</dbReference>
<keyword evidence="1" id="KW-0175">Coiled coil</keyword>
<accession>A0AAE0L769</accession>
<evidence type="ECO:0000256" key="1">
    <source>
        <dbReference type="SAM" id="Coils"/>
    </source>
</evidence>
<reference evidence="3 4" key="1">
    <citation type="journal article" date="2015" name="Genome Biol. Evol.">
        <title>Comparative Genomics of a Bacterivorous Green Alga Reveals Evolutionary Causalities and Consequences of Phago-Mixotrophic Mode of Nutrition.</title>
        <authorList>
            <person name="Burns J.A."/>
            <person name="Paasch A."/>
            <person name="Narechania A."/>
            <person name="Kim E."/>
        </authorList>
    </citation>
    <scope>NUCLEOTIDE SEQUENCE [LARGE SCALE GENOMIC DNA]</scope>
    <source>
        <strain evidence="3 4">PLY_AMNH</strain>
    </source>
</reference>
<dbReference type="InterPro" id="IPR018490">
    <property type="entry name" value="cNMP-bd_dom_sf"/>
</dbReference>
<protein>
    <recommendedName>
        <fullName evidence="2">Cyclic nucleotide-binding domain-containing protein</fullName>
    </recommendedName>
</protein>
<evidence type="ECO:0000259" key="2">
    <source>
        <dbReference type="PROSITE" id="PS50042"/>
    </source>
</evidence>
<dbReference type="AlphaFoldDB" id="A0AAE0L769"/>
<proteinExistence type="predicted"/>
<dbReference type="EMBL" id="LGRX02007617">
    <property type="protein sequence ID" value="KAK3274638.1"/>
    <property type="molecule type" value="Genomic_DNA"/>
</dbReference>
<organism evidence="3 4">
    <name type="scientific">Cymbomonas tetramitiformis</name>
    <dbReference type="NCBI Taxonomy" id="36881"/>
    <lineage>
        <taxon>Eukaryota</taxon>
        <taxon>Viridiplantae</taxon>
        <taxon>Chlorophyta</taxon>
        <taxon>Pyramimonadophyceae</taxon>
        <taxon>Pyramimonadales</taxon>
        <taxon>Pyramimonadaceae</taxon>
        <taxon>Cymbomonas</taxon>
    </lineage>
</organism>
<keyword evidence="4" id="KW-1185">Reference proteome</keyword>
<dbReference type="PANTHER" id="PTHR24567:SF74">
    <property type="entry name" value="HTH-TYPE TRANSCRIPTIONAL REGULATOR ARCR"/>
    <property type="match status" value="1"/>
</dbReference>
<feature type="domain" description="Cyclic nucleotide-binding" evidence="2">
    <location>
        <begin position="269"/>
        <end position="347"/>
    </location>
</feature>
<dbReference type="InterPro" id="IPR050397">
    <property type="entry name" value="Env_Response_Regulators"/>
</dbReference>
<sequence>MVFSVSDKHDRTFPCGQSEYSLEESEMLLTEVQASSHLFSNFDPSDIEILTSEFFFLRLKQGQVVYDSDKDAKYFALVIKGKFHVQPYSGENTGAGTSDVITGQIAGDAAFLAGEPCNMLLECLSDEGILGMFRSADIESLHLKDPKLGMRLVAILMESERFNAEEALEKEQEKAFKALPVGKGSLLKSFLQEIQETGRNRMFKVYTDRELGKIAEHMGLVHFLPEEQILKAGDKGVRGWEDGRAREQRGDGMRGRPQARGLLAQASCVLVLLKGSADVRVNGNMIYTFSQPGEILGESFLIKRERKADVVAKSEVSFAVLNQEMLDALNTECPDISMKLLRSLAKFSMENSAPKPAVNEVAKEEAFGDSEEGGGDQRMLQFWSSETMQQHKGAHEVAVRRMVLRQQIVAMENADNAPARTRQECLDSVEKQHKEQEVMRQSVMTSPAALGKGQALQVLSSEGMGLALQPGSPTLGNLEKLLALQEERMVSFAQLTKDLGSEVDSLKVKNAKLRLDVTDIRTTNQAVAGRPGWGRMRKTAFLKPGAAANTNVFSNVDYGEMMQKLSPKQCSELMSSHRTAVRLEQTIEGKEVQVVQGPEESREAEGLGVSNWGLISSRQQPQHPSDSTDPSEALELMERVLFAATTTIKTQRVDLENLQSEREENEYRLQRAHTRLSEAENSLRQSRWKVAMSAPVLMMMRAWKVSREKMRNLKLNRGSSILHRPSIISIQVDPEDEELSIEDEEKMQEAAFDIVASVAEAEQERQDERARLERKQYEHVCKEREAVLTVRLRASPRSSSWRSRGQAGQAVAPRRISALWWFLHGASGSQRAPDGRLRGGAPCAPAPPPLPTKCRREAVAGVAGWREEEERLCAAQAAMMTAMQSQPLAPR</sequence>
<dbReference type="Proteomes" id="UP001190700">
    <property type="component" value="Unassembled WGS sequence"/>
</dbReference>
<dbReference type="PROSITE" id="PS50042">
    <property type="entry name" value="CNMP_BINDING_3"/>
    <property type="match status" value="2"/>
</dbReference>
<evidence type="ECO:0000313" key="3">
    <source>
        <dbReference type="EMBL" id="KAK3274638.1"/>
    </source>
</evidence>
<dbReference type="PANTHER" id="PTHR24567">
    <property type="entry name" value="CRP FAMILY TRANSCRIPTIONAL REGULATORY PROTEIN"/>
    <property type="match status" value="1"/>
</dbReference>
<dbReference type="GO" id="GO:0005829">
    <property type="term" value="C:cytosol"/>
    <property type="evidence" value="ECO:0007669"/>
    <property type="project" value="TreeGrafter"/>
</dbReference>
<comment type="caution">
    <text evidence="3">The sequence shown here is derived from an EMBL/GenBank/DDBJ whole genome shotgun (WGS) entry which is preliminary data.</text>
</comment>
<dbReference type="InterPro" id="IPR000595">
    <property type="entry name" value="cNMP-bd_dom"/>
</dbReference>
<dbReference type="SUPFAM" id="SSF51206">
    <property type="entry name" value="cAMP-binding domain-like"/>
    <property type="match status" value="2"/>
</dbReference>
<feature type="domain" description="Cyclic nucleotide-binding" evidence="2">
    <location>
        <begin position="38"/>
        <end position="116"/>
    </location>
</feature>
<dbReference type="GO" id="GO:0003700">
    <property type="term" value="F:DNA-binding transcription factor activity"/>
    <property type="evidence" value="ECO:0007669"/>
    <property type="project" value="TreeGrafter"/>
</dbReference>
<dbReference type="CDD" id="cd00038">
    <property type="entry name" value="CAP_ED"/>
    <property type="match status" value="1"/>
</dbReference>
<dbReference type="Gene3D" id="2.60.120.10">
    <property type="entry name" value="Jelly Rolls"/>
    <property type="match status" value="2"/>
</dbReference>
<feature type="coiled-coil region" evidence="1">
    <location>
        <begin position="648"/>
        <end position="675"/>
    </location>
</feature>
<gene>
    <name evidence="3" type="ORF">CYMTET_17186</name>
</gene>
<name>A0AAE0L769_9CHLO</name>